<dbReference type="SUPFAM" id="SSF52540">
    <property type="entry name" value="P-loop containing nucleoside triphosphate hydrolases"/>
    <property type="match status" value="2"/>
</dbReference>
<dbReference type="PANTHER" id="PTHR47396">
    <property type="entry name" value="TYPE I RESTRICTION ENZYME ECOKI R PROTEIN"/>
    <property type="match status" value="1"/>
</dbReference>
<keyword evidence="3" id="KW-0547">Nucleotide-binding</keyword>
<dbReference type="PANTHER" id="PTHR47396:SF1">
    <property type="entry name" value="ATP-DEPENDENT HELICASE IRC3-RELATED"/>
    <property type="match status" value="1"/>
</dbReference>
<dbReference type="RefSeq" id="WP_133742882.1">
    <property type="nucleotide sequence ID" value="NZ_SNYN01000020.1"/>
</dbReference>
<keyword evidence="1" id="KW-0472">Membrane</keyword>
<dbReference type="GO" id="GO:0003677">
    <property type="term" value="F:DNA binding"/>
    <property type="evidence" value="ECO:0007669"/>
    <property type="project" value="InterPro"/>
</dbReference>
<keyword evidence="1" id="KW-1133">Transmembrane helix</keyword>
<feature type="transmembrane region" description="Helical" evidence="1">
    <location>
        <begin position="730"/>
        <end position="760"/>
    </location>
</feature>
<dbReference type="GO" id="GO:0004386">
    <property type="term" value="F:helicase activity"/>
    <property type="evidence" value="ECO:0007669"/>
    <property type="project" value="UniProtKB-KW"/>
</dbReference>
<protein>
    <submittedName>
        <fullName evidence="3">Helicase-like protein</fullName>
    </submittedName>
</protein>
<comment type="caution">
    <text evidence="3">The sequence shown here is derived from an EMBL/GenBank/DDBJ whole genome shotgun (WGS) entry which is preliminary data.</text>
</comment>
<dbReference type="Pfam" id="PF04851">
    <property type="entry name" value="ResIII"/>
    <property type="match status" value="1"/>
</dbReference>
<dbReference type="CDD" id="cd18785">
    <property type="entry name" value="SF2_C"/>
    <property type="match status" value="1"/>
</dbReference>
<gene>
    <name evidence="3" type="ORF">EV190_12069</name>
</gene>
<keyword evidence="3" id="KW-0347">Helicase</keyword>
<dbReference type="GO" id="GO:0005524">
    <property type="term" value="F:ATP binding"/>
    <property type="evidence" value="ECO:0007669"/>
    <property type="project" value="InterPro"/>
</dbReference>
<dbReference type="Proteomes" id="UP000295281">
    <property type="component" value="Unassembled WGS sequence"/>
</dbReference>
<keyword evidence="3" id="KW-0378">Hydrolase</keyword>
<dbReference type="GO" id="GO:0016787">
    <property type="term" value="F:hydrolase activity"/>
    <property type="evidence" value="ECO:0007669"/>
    <property type="project" value="InterPro"/>
</dbReference>
<dbReference type="InterPro" id="IPR006935">
    <property type="entry name" value="Helicase/UvrB_N"/>
</dbReference>
<dbReference type="InterPro" id="IPR027417">
    <property type="entry name" value="P-loop_NTPase"/>
</dbReference>
<dbReference type="SMART" id="SM00487">
    <property type="entry name" value="DEXDc"/>
    <property type="match status" value="1"/>
</dbReference>
<dbReference type="Gene3D" id="3.40.50.300">
    <property type="entry name" value="P-loop containing nucleotide triphosphate hydrolases"/>
    <property type="match status" value="2"/>
</dbReference>
<proteinExistence type="predicted"/>
<evidence type="ECO:0000313" key="3">
    <source>
        <dbReference type="EMBL" id="TDQ48010.1"/>
    </source>
</evidence>
<reference evidence="3 4" key="1">
    <citation type="submission" date="2019-03" db="EMBL/GenBank/DDBJ databases">
        <title>Genomic Encyclopedia of Type Strains, Phase IV (KMG-IV): sequencing the most valuable type-strain genomes for metagenomic binning, comparative biology and taxonomic classification.</title>
        <authorList>
            <person name="Goeker M."/>
        </authorList>
    </citation>
    <scope>NUCLEOTIDE SEQUENCE [LARGE SCALE GENOMIC DNA]</scope>
    <source>
        <strain evidence="3 4">DSM 46770</strain>
    </source>
</reference>
<dbReference type="OrthoDB" id="9758243at2"/>
<keyword evidence="4" id="KW-1185">Reference proteome</keyword>
<dbReference type="InterPro" id="IPR014001">
    <property type="entry name" value="Helicase_ATP-bd"/>
</dbReference>
<dbReference type="AlphaFoldDB" id="A0A4R6ULU2"/>
<feature type="domain" description="Helicase ATP-binding" evidence="2">
    <location>
        <begin position="26"/>
        <end position="185"/>
    </location>
</feature>
<evidence type="ECO:0000313" key="4">
    <source>
        <dbReference type="Proteomes" id="UP000295281"/>
    </source>
</evidence>
<sequence length="950" mass="101946">MSRVGAARWAGELRPYQEEALAALDARWASGDKRAWVVLPPGAGKTLVGLEAARRLGRRTVVFTPNTAIQGQWITQWRAFERPDGCTAGLRRSLEHDVTVLTYQSLAVFDPDAETDEEGNELSLLGRLHGNGGALVEALHAAGPITVILDECHHLLQMWGRLLAEVLADLEDAHVIGLTGTPAESLSANEAGLVATLFGAPVHGASIPALVRDGYLAPFAELVWVTEPTPAERDYITEQGLRFTELCTDLLSPGFARTDFPTWLRLRFDERTTETGERLDWARLAAQEPELTDAVLRLHHAGLSPLPEGARVLERHRGTPTADDWMALLSDYVLKCLRGKPGGGRPDVAAPTAGDADDRALERIRTALPAIGYTLTRYGIRSGRSPVDRVLARSAAKSQGTVEIAAAEAASLGPRLRALVLCDHERASARPSARLLEVLGAQAGSAWLQLELLVADERTRALSPMLVTGRTVAAAPETAEAFIAFATERRPGLELSVVEVGGDGSLVRVEGRWTSRSWVRMVTDYVERGDCRVLVGTRALLGEGWDARTVNTVIDLTTATTPTSVVQGRGRALRLDPAWPEKTAHTWTVVCVSDAHPKGGADWERFVRKHEGYLGVAADGEVMSGVAHVDPALSPYGPPPTAELDAVNARMLARAEDREDTRERWRIGSPYVDELLSTLRVRPQRHGSLAPRPEGTRPPAPLAVPAAAGISASAPPTLEPTRASLVTGAAVLLVSVPAMMLALGLSSGVSGVIAMFLALGAERLAARGPRFRFAGHLMEAAGGEPDIVRFGYAVADALQGAGYSPVGAEGVRLDIDTDGTFRLTFTGAGPAASEAFSTALDEVVSPLVGTPRYIVARYRLARPAGHTHARRLGVAWMRGRAPDNPVVFHAVPALLARNRRGAEAFSTAWNRWISSGEPVYTASPAGSRLLYAHYATDPYPVQTASRLTWS</sequence>
<dbReference type="Pfam" id="PF00271">
    <property type="entry name" value="Helicase_C"/>
    <property type="match status" value="1"/>
</dbReference>
<organism evidence="3 4">
    <name type="scientific">Actinorugispora endophytica</name>
    <dbReference type="NCBI Taxonomy" id="1605990"/>
    <lineage>
        <taxon>Bacteria</taxon>
        <taxon>Bacillati</taxon>
        <taxon>Actinomycetota</taxon>
        <taxon>Actinomycetes</taxon>
        <taxon>Streptosporangiales</taxon>
        <taxon>Nocardiopsidaceae</taxon>
        <taxon>Actinorugispora</taxon>
    </lineage>
</organism>
<dbReference type="GO" id="GO:0005829">
    <property type="term" value="C:cytosol"/>
    <property type="evidence" value="ECO:0007669"/>
    <property type="project" value="TreeGrafter"/>
</dbReference>
<evidence type="ECO:0000256" key="1">
    <source>
        <dbReference type="SAM" id="Phobius"/>
    </source>
</evidence>
<keyword evidence="1" id="KW-0812">Transmembrane</keyword>
<dbReference type="PROSITE" id="PS51192">
    <property type="entry name" value="HELICASE_ATP_BIND_1"/>
    <property type="match status" value="1"/>
</dbReference>
<name>A0A4R6ULU2_9ACTN</name>
<evidence type="ECO:0000259" key="2">
    <source>
        <dbReference type="PROSITE" id="PS51192"/>
    </source>
</evidence>
<dbReference type="EMBL" id="SNYN01000020">
    <property type="protein sequence ID" value="TDQ48010.1"/>
    <property type="molecule type" value="Genomic_DNA"/>
</dbReference>
<keyword evidence="3" id="KW-0067">ATP-binding</keyword>
<dbReference type="InterPro" id="IPR001650">
    <property type="entry name" value="Helicase_C-like"/>
</dbReference>
<dbReference type="InterPro" id="IPR050742">
    <property type="entry name" value="Helicase_Restrict-Modif_Enz"/>
</dbReference>
<accession>A0A4R6ULU2</accession>